<organism evidence="9 10">
    <name type="scientific">Cryptosporangium arvum DSM 44712</name>
    <dbReference type="NCBI Taxonomy" id="927661"/>
    <lineage>
        <taxon>Bacteria</taxon>
        <taxon>Bacillati</taxon>
        <taxon>Actinomycetota</taxon>
        <taxon>Actinomycetes</taxon>
        <taxon>Cryptosporangiales</taxon>
        <taxon>Cryptosporangiaceae</taxon>
        <taxon>Cryptosporangium</taxon>
    </lineage>
</organism>
<dbReference type="AlphaFoldDB" id="A0A010ZY47"/>
<dbReference type="SUPFAM" id="SSF47336">
    <property type="entry name" value="ACP-like"/>
    <property type="match status" value="1"/>
</dbReference>
<dbReference type="GO" id="GO:0006633">
    <property type="term" value="P:fatty acid biosynthetic process"/>
    <property type="evidence" value="ECO:0007669"/>
    <property type="project" value="TreeGrafter"/>
</dbReference>
<evidence type="ECO:0000256" key="2">
    <source>
        <dbReference type="ARBA" id="ARBA00022553"/>
    </source>
</evidence>
<dbReference type="GO" id="GO:0004312">
    <property type="term" value="F:fatty acid synthase activity"/>
    <property type="evidence" value="ECO:0007669"/>
    <property type="project" value="TreeGrafter"/>
</dbReference>
<reference evidence="9 10" key="1">
    <citation type="submission" date="2013-07" db="EMBL/GenBank/DDBJ databases">
        <authorList>
            <consortium name="DOE Joint Genome Institute"/>
            <person name="Eisen J."/>
            <person name="Huntemann M."/>
            <person name="Han J."/>
            <person name="Chen A."/>
            <person name="Kyrpides N."/>
            <person name="Mavromatis K."/>
            <person name="Markowitz V."/>
            <person name="Palaniappan K."/>
            <person name="Ivanova N."/>
            <person name="Schaumberg A."/>
            <person name="Pati A."/>
            <person name="Liolios K."/>
            <person name="Nordberg H.P."/>
            <person name="Cantor M.N."/>
            <person name="Hua S.X."/>
            <person name="Woyke T."/>
        </authorList>
    </citation>
    <scope>NUCLEOTIDE SEQUENCE [LARGE SCALE GENOMIC DNA]</scope>
    <source>
        <strain evidence="9 10">DSM 44712</strain>
    </source>
</reference>
<dbReference type="EMBL" id="JFBT01000001">
    <property type="protein sequence ID" value="EXG82137.1"/>
    <property type="molecule type" value="Genomic_DNA"/>
</dbReference>
<dbReference type="GO" id="GO:0031177">
    <property type="term" value="F:phosphopantetheine binding"/>
    <property type="evidence" value="ECO:0007669"/>
    <property type="project" value="InterPro"/>
</dbReference>
<feature type="region of interest" description="Disordered" evidence="6">
    <location>
        <begin position="406"/>
        <end position="469"/>
    </location>
</feature>
<dbReference type="InterPro" id="IPR057326">
    <property type="entry name" value="KR_dom"/>
</dbReference>
<dbReference type="InterPro" id="IPR016035">
    <property type="entry name" value="Acyl_Trfase/lysoPLipase"/>
</dbReference>
<keyword evidence="4 9" id="KW-0012">Acyltransferase</keyword>
<dbReference type="Gene3D" id="3.40.50.720">
    <property type="entry name" value="NAD(P)-binding Rossmann-like Domain"/>
    <property type="match status" value="1"/>
</dbReference>
<dbReference type="Pfam" id="PF21089">
    <property type="entry name" value="PKS_DH_N"/>
    <property type="match status" value="1"/>
</dbReference>
<dbReference type="FunFam" id="1.10.1200.10:FF:000007">
    <property type="entry name" value="Probable polyketide synthase pks17"/>
    <property type="match status" value="1"/>
</dbReference>
<dbReference type="InterPro" id="IPR036736">
    <property type="entry name" value="ACP-like_sf"/>
</dbReference>
<feature type="domain" description="PKS/mFAS DH" evidence="8">
    <location>
        <begin position="316"/>
        <end position="612"/>
    </location>
</feature>
<dbReference type="InterPro" id="IPR006162">
    <property type="entry name" value="Ppantetheine_attach_site"/>
</dbReference>
<dbReference type="PROSITE" id="PS00012">
    <property type="entry name" value="PHOSPHOPANTETHEINE"/>
    <property type="match status" value="1"/>
</dbReference>
<dbReference type="Gene3D" id="3.40.366.10">
    <property type="entry name" value="Malonyl-Coenzyme A Acyl Carrier Protein, domain 2"/>
    <property type="match status" value="1"/>
</dbReference>
<dbReference type="SMART" id="SM00826">
    <property type="entry name" value="PKS_DH"/>
    <property type="match status" value="1"/>
</dbReference>
<evidence type="ECO:0000256" key="4">
    <source>
        <dbReference type="ARBA" id="ARBA00023315"/>
    </source>
</evidence>
<dbReference type="PATRIC" id="fig|927661.3.peg.3236"/>
<dbReference type="InterPro" id="IPR049551">
    <property type="entry name" value="PKS_DH_C"/>
</dbReference>
<feature type="region of interest" description="C-terminal hotdog fold" evidence="5">
    <location>
        <begin position="474"/>
        <end position="612"/>
    </location>
</feature>
<dbReference type="Gene3D" id="3.10.129.110">
    <property type="entry name" value="Polyketide synthase dehydratase"/>
    <property type="match status" value="1"/>
</dbReference>
<evidence type="ECO:0000313" key="10">
    <source>
        <dbReference type="Proteomes" id="UP000021053"/>
    </source>
</evidence>
<dbReference type="SUPFAM" id="SSF51735">
    <property type="entry name" value="NAD(P)-binding Rossmann-fold domains"/>
    <property type="match status" value="2"/>
</dbReference>
<keyword evidence="1" id="KW-0596">Phosphopantetheine</keyword>
<feature type="compositionally biased region" description="Pro residues" evidence="6">
    <location>
        <begin position="452"/>
        <end position="463"/>
    </location>
</feature>
<dbReference type="InterPro" id="IPR009081">
    <property type="entry name" value="PP-bd_ACP"/>
</dbReference>
<dbReference type="SMART" id="SM01294">
    <property type="entry name" value="PKS_PP_betabranch"/>
    <property type="match status" value="1"/>
</dbReference>
<keyword evidence="10" id="KW-1185">Reference proteome</keyword>
<feature type="domain" description="Carrier" evidence="7">
    <location>
        <begin position="1073"/>
        <end position="1148"/>
    </location>
</feature>
<dbReference type="Gene3D" id="1.10.1200.10">
    <property type="entry name" value="ACP-like"/>
    <property type="match status" value="1"/>
</dbReference>
<dbReference type="InterPro" id="IPR050091">
    <property type="entry name" value="PKS_NRPS_Biosynth_Enz"/>
</dbReference>
<accession>A0A010ZY47</accession>
<dbReference type="InterPro" id="IPR055123">
    <property type="entry name" value="SpnB-like_Rossmann"/>
</dbReference>
<keyword evidence="2" id="KW-0597">Phosphoprotein</keyword>
<dbReference type="Pfam" id="PF00550">
    <property type="entry name" value="PP-binding"/>
    <property type="match status" value="1"/>
</dbReference>
<dbReference type="InterPro" id="IPR001227">
    <property type="entry name" value="Ac_transferase_dom_sf"/>
</dbReference>
<dbReference type="SMART" id="SM00827">
    <property type="entry name" value="PKS_AT"/>
    <property type="match status" value="1"/>
</dbReference>
<dbReference type="SMART" id="SM00823">
    <property type="entry name" value="PKS_PP"/>
    <property type="match status" value="1"/>
</dbReference>
<dbReference type="InterPro" id="IPR020807">
    <property type="entry name" value="PKS_DH"/>
</dbReference>
<sequence length="1233" mass="126559">MLAGFSGAVREVMWGDDSGALARTGFAQPALFAVEVALWRLIESFGVRASVVAGHSIGEIAAAHVAGVLSLADACVLVSARASLMEALPEGGVMVSVRASASAVTPLLTEGVSIAAVNTPGSVVLSGEEPAVAAVVEALGAKSTRLPVSHAFHSALMDPMLQPLTEVAAGLAMTPPVVRLLSGVTGAAVDRLEPSYWAAQAREPVRFADVVAGMDDVGVILEVGPDGVLTALIADDPDDRAVATLRKDRPEVAALLTGLAGLFVRGMPVNWAPAFAGLRPRVTEVPTYPFERERYWPTAAIRPGDAAGLGLAAAGHPLLAAAVDLPGDEGAVLTGVLSVATHPWLADHRIGGVVMVPGTALLELAVRAGDQIGRPRVDELTLVAPLVLDESRATVVRVRASATAVDVSARPADAPGAPWTRHATGTLSPPPGTTPPSAAETAPSANADGAAPPRPADAAPPRPADAVPARPADAVEIGLDGLYDRLAGDGLAYGPVFQALRAAWRDGDTVHAEVELPADEAGSATAFGIHPALLDAVLHAGALLADETGDGPRGLPFVFSGATLHAAGASAVRATLRATPTGLRVVVADVLGAPVLTIDNLVLRIPEAAPPPAPASDPIHGVDWEPVAAVPADGAPAWVVLGPDDLRLGGREITSPADLGDARLAVLAIQPAESAALPEAAHTTTVNVLAALQNWIEQTQVPLLVVTRHAVGVDAGDPVDLAVAPVWGLVRAAQAEHPGRFLAVDLDRPEDFTTLLPAIAGVLATGEPQLAVRKNVIRAARLAALPAPPADKPADAATGAHAWDPDKTVLITGGTGGLGAILAEHVVTSWGMRRLVLASRSGPDAPGAAELLERLKGAGADVRIVSCDVTDRASVERLVADARPLTAVVHTAGVLDDAMLTSLTPDRVTAVLRPKIDAAWWLHEATKDDDLAAFLLYSSVSGVVGAQGQANYAAANSFLDALATTRPSTMALAWGPWAADAGMTSALSDAAIARLGRSTMPPLTPEQGLALLDTAVRSDRPLAVLTRINPTAPTAVPPILRRLVTPPRRTAATAVTTDLRAELAGQDPIDQRQRVLDLVRAGAAVVLGHTTADRVRADLEFRQLGFDSLTAVELRNQLGTATGLRLPSTMVFDYPTPDKLAGFLLDELLDDLGPAVAPLTAELDRLEAALAAAGPDEADRAGVPARLRQLLNRLTAAPAGAGAGAGVTEQIHAASTAEVLAFIDNELGRATNR</sequence>
<dbReference type="PROSITE" id="PS50075">
    <property type="entry name" value="CARRIER"/>
    <property type="match status" value="1"/>
</dbReference>
<feature type="compositionally biased region" description="Low complexity" evidence="6">
    <location>
        <begin position="435"/>
        <end position="445"/>
    </location>
</feature>
<dbReference type="Pfam" id="PF14765">
    <property type="entry name" value="PS-DH"/>
    <property type="match status" value="1"/>
</dbReference>
<feature type="active site" description="Proton donor; for dehydratase activity" evidence="5">
    <location>
        <position position="535"/>
    </location>
</feature>
<dbReference type="HOGENOM" id="CLU_000022_35_1_11"/>
<proteinExistence type="predicted"/>
<evidence type="ECO:0000313" key="9">
    <source>
        <dbReference type="EMBL" id="EXG82137.1"/>
    </source>
</evidence>
<comment type="caution">
    <text evidence="9">The sequence shown here is derived from an EMBL/GenBank/DDBJ whole genome shotgun (WGS) entry which is preliminary data.</text>
</comment>
<dbReference type="PANTHER" id="PTHR43775">
    <property type="entry name" value="FATTY ACID SYNTHASE"/>
    <property type="match status" value="1"/>
</dbReference>
<dbReference type="InterPro" id="IPR016036">
    <property type="entry name" value="Malonyl_transacylase_ACP-bd"/>
</dbReference>
<feature type="region of interest" description="N-terminal hotdog fold" evidence="5">
    <location>
        <begin position="316"/>
        <end position="434"/>
    </location>
</feature>
<evidence type="ECO:0000256" key="5">
    <source>
        <dbReference type="PROSITE-ProRule" id="PRU01363"/>
    </source>
</evidence>
<dbReference type="Pfam" id="PF00698">
    <property type="entry name" value="Acyl_transf_1"/>
    <property type="match status" value="1"/>
</dbReference>
<dbReference type="Proteomes" id="UP000021053">
    <property type="component" value="Unassembled WGS sequence"/>
</dbReference>
<dbReference type="Pfam" id="PF22953">
    <property type="entry name" value="SpnB_Rossmann"/>
    <property type="match status" value="1"/>
</dbReference>
<dbReference type="Pfam" id="PF08659">
    <property type="entry name" value="KR"/>
    <property type="match status" value="1"/>
</dbReference>
<dbReference type="InterPro" id="IPR013968">
    <property type="entry name" value="PKS_KR"/>
</dbReference>
<keyword evidence="3 9" id="KW-0808">Transferase</keyword>
<evidence type="ECO:0000256" key="1">
    <source>
        <dbReference type="ARBA" id="ARBA00022450"/>
    </source>
</evidence>
<dbReference type="InterPro" id="IPR049552">
    <property type="entry name" value="PKS_DH_N"/>
</dbReference>
<evidence type="ECO:0000256" key="3">
    <source>
        <dbReference type="ARBA" id="ARBA00022679"/>
    </source>
</evidence>
<evidence type="ECO:0000259" key="8">
    <source>
        <dbReference type="PROSITE" id="PS52019"/>
    </source>
</evidence>
<protein>
    <submittedName>
        <fullName evidence="9">Short chain dehydrogenase/acyltransferase</fullName>
    </submittedName>
</protein>
<dbReference type="SUPFAM" id="SSF55048">
    <property type="entry name" value="Probable ACP-binding domain of malonyl-CoA ACP transacylase"/>
    <property type="match status" value="1"/>
</dbReference>
<dbReference type="InterPro" id="IPR020806">
    <property type="entry name" value="PKS_PP-bd"/>
</dbReference>
<dbReference type="CDD" id="cd08956">
    <property type="entry name" value="KR_3_FAS_SDR_x"/>
    <property type="match status" value="1"/>
</dbReference>
<dbReference type="SUPFAM" id="SSF52151">
    <property type="entry name" value="FabD/lysophospholipase-like"/>
    <property type="match status" value="1"/>
</dbReference>
<dbReference type="PROSITE" id="PS52019">
    <property type="entry name" value="PKS_MFAS_DH"/>
    <property type="match status" value="1"/>
</dbReference>
<name>A0A010ZY47_9ACTN</name>
<dbReference type="InterPro" id="IPR014043">
    <property type="entry name" value="Acyl_transferase_dom"/>
</dbReference>
<dbReference type="InterPro" id="IPR042104">
    <property type="entry name" value="PKS_dehydratase_sf"/>
</dbReference>
<gene>
    <name evidence="9" type="ORF">CryarDRAFT_3279</name>
</gene>
<feature type="active site" description="Proton acceptor; for dehydratase activity" evidence="5">
    <location>
        <position position="348"/>
    </location>
</feature>
<evidence type="ECO:0000256" key="6">
    <source>
        <dbReference type="SAM" id="MobiDB-lite"/>
    </source>
</evidence>
<dbReference type="SMART" id="SM00822">
    <property type="entry name" value="PKS_KR"/>
    <property type="match status" value="1"/>
</dbReference>
<dbReference type="InterPro" id="IPR049900">
    <property type="entry name" value="PKS_mFAS_DH"/>
</dbReference>
<dbReference type="PANTHER" id="PTHR43775:SF51">
    <property type="entry name" value="INACTIVE PHENOLPHTHIOCEROL SYNTHESIS POLYKETIDE SYNTHASE TYPE I PKS1-RELATED"/>
    <property type="match status" value="1"/>
</dbReference>
<evidence type="ECO:0000259" key="7">
    <source>
        <dbReference type="PROSITE" id="PS50075"/>
    </source>
</evidence>
<dbReference type="InterPro" id="IPR036291">
    <property type="entry name" value="NAD(P)-bd_dom_sf"/>
</dbReference>